<evidence type="ECO:0000313" key="2">
    <source>
        <dbReference type="Proteomes" id="UP001291623"/>
    </source>
</evidence>
<protein>
    <submittedName>
        <fullName evidence="1">Uncharacterized protein</fullName>
    </submittedName>
</protein>
<organism evidence="1 2">
    <name type="scientific">Anisodus tanguticus</name>
    <dbReference type="NCBI Taxonomy" id="243964"/>
    <lineage>
        <taxon>Eukaryota</taxon>
        <taxon>Viridiplantae</taxon>
        <taxon>Streptophyta</taxon>
        <taxon>Embryophyta</taxon>
        <taxon>Tracheophyta</taxon>
        <taxon>Spermatophyta</taxon>
        <taxon>Magnoliopsida</taxon>
        <taxon>eudicotyledons</taxon>
        <taxon>Gunneridae</taxon>
        <taxon>Pentapetalae</taxon>
        <taxon>asterids</taxon>
        <taxon>lamiids</taxon>
        <taxon>Solanales</taxon>
        <taxon>Solanaceae</taxon>
        <taxon>Solanoideae</taxon>
        <taxon>Hyoscyameae</taxon>
        <taxon>Anisodus</taxon>
    </lineage>
</organism>
<sequence length="57" mass="6859">MSIVEMQMLRCIYIRLNKVKIDYSHQQVQVAHIENKIRESCLRWFDHISRQLSDASP</sequence>
<comment type="caution">
    <text evidence="1">The sequence shown here is derived from an EMBL/GenBank/DDBJ whole genome shotgun (WGS) entry which is preliminary data.</text>
</comment>
<proteinExistence type="predicted"/>
<evidence type="ECO:0000313" key="1">
    <source>
        <dbReference type="EMBL" id="KAK4359267.1"/>
    </source>
</evidence>
<accession>A0AAE1RY85</accession>
<dbReference type="Proteomes" id="UP001291623">
    <property type="component" value="Unassembled WGS sequence"/>
</dbReference>
<dbReference type="AlphaFoldDB" id="A0AAE1RY85"/>
<reference evidence="1" key="1">
    <citation type="submission" date="2023-12" db="EMBL/GenBank/DDBJ databases">
        <title>Genome assembly of Anisodus tanguticus.</title>
        <authorList>
            <person name="Wang Y.-J."/>
        </authorList>
    </citation>
    <scope>NUCLEOTIDE SEQUENCE</scope>
    <source>
        <strain evidence="1">KB-2021</strain>
        <tissue evidence="1">Leaf</tissue>
    </source>
</reference>
<gene>
    <name evidence="1" type="ORF">RND71_021496</name>
</gene>
<dbReference type="EMBL" id="JAVYJV010000011">
    <property type="protein sequence ID" value="KAK4359267.1"/>
    <property type="molecule type" value="Genomic_DNA"/>
</dbReference>
<name>A0AAE1RY85_9SOLA</name>
<keyword evidence="2" id="KW-1185">Reference proteome</keyword>